<keyword evidence="3" id="KW-1185">Reference proteome</keyword>
<name>A0A1V8SU56_9PEZI</name>
<gene>
    <name evidence="2" type="ORF">B0A48_12212</name>
</gene>
<dbReference type="PANTHER" id="PTHR33303:SF2">
    <property type="entry name" value="COA-BINDING DOMAIN-CONTAINING PROTEIN"/>
    <property type="match status" value="1"/>
</dbReference>
<accession>A0A1V8SU56</accession>
<dbReference type="SMART" id="SM00881">
    <property type="entry name" value="CoA_binding"/>
    <property type="match status" value="1"/>
</dbReference>
<reference evidence="3" key="1">
    <citation type="submission" date="2017-03" db="EMBL/GenBank/DDBJ databases">
        <title>Genomes of endolithic fungi from Antarctica.</title>
        <authorList>
            <person name="Coleine C."/>
            <person name="Masonjones S."/>
            <person name="Stajich J.E."/>
        </authorList>
    </citation>
    <scope>NUCLEOTIDE SEQUENCE [LARGE SCALE GENOMIC DNA]</scope>
    <source>
        <strain evidence="3">CCFEE 5527</strain>
    </source>
</reference>
<dbReference type="Pfam" id="PF13380">
    <property type="entry name" value="CoA_binding_2"/>
    <property type="match status" value="1"/>
</dbReference>
<dbReference type="InterPro" id="IPR036291">
    <property type="entry name" value="NAD(P)-bd_dom_sf"/>
</dbReference>
<comment type="caution">
    <text evidence="2">The sequence shown here is derived from an EMBL/GenBank/DDBJ whole genome shotgun (WGS) entry which is preliminary data.</text>
</comment>
<dbReference type="Proteomes" id="UP000192596">
    <property type="component" value="Unassembled WGS sequence"/>
</dbReference>
<dbReference type="STRING" id="1507870.A0A1V8SU56"/>
<feature type="domain" description="CoA-binding" evidence="1">
    <location>
        <begin position="14"/>
        <end position="111"/>
    </location>
</feature>
<dbReference type="PANTHER" id="PTHR33303">
    <property type="entry name" value="CYTOPLASMIC PROTEIN-RELATED"/>
    <property type="match status" value="1"/>
</dbReference>
<sequence length="161" mass="17049">MTSTSDMQSAARLFFTSTNIAVAGASSNSSKFGYRIFAWYLAHKLVPTPINPSSPSVNISGQNFATVSSPAKLSDPKSTSLSVITPPAVTKELLKEAKDVGIRSVWLQPGTFDDSILAWAREAWPGALVGGFDKGTRGGEGWCILVDGEKAKKAAENDGKL</sequence>
<dbReference type="InterPro" id="IPR003781">
    <property type="entry name" value="CoA-bd"/>
</dbReference>
<dbReference type="OrthoDB" id="5138418at2759"/>
<proteinExistence type="predicted"/>
<organism evidence="2 3">
    <name type="scientific">Cryoendolithus antarcticus</name>
    <dbReference type="NCBI Taxonomy" id="1507870"/>
    <lineage>
        <taxon>Eukaryota</taxon>
        <taxon>Fungi</taxon>
        <taxon>Dikarya</taxon>
        <taxon>Ascomycota</taxon>
        <taxon>Pezizomycotina</taxon>
        <taxon>Dothideomycetes</taxon>
        <taxon>Dothideomycetidae</taxon>
        <taxon>Cladosporiales</taxon>
        <taxon>Cladosporiaceae</taxon>
        <taxon>Cryoendolithus</taxon>
    </lineage>
</organism>
<evidence type="ECO:0000313" key="2">
    <source>
        <dbReference type="EMBL" id="OQO02683.1"/>
    </source>
</evidence>
<dbReference type="AlphaFoldDB" id="A0A1V8SU56"/>
<dbReference type="Gene3D" id="3.40.50.720">
    <property type="entry name" value="NAD(P)-binding Rossmann-like Domain"/>
    <property type="match status" value="1"/>
</dbReference>
<evidence type="ECO:0000313" key="3">
    <source>
        <dbReference type="Proteomes" id="UP000192596"/>
    </source>
</evidence>
<evidence type="ECO:0000259" key="1">
    <source>
        <dbReference type="SMART" id="SM00881"/>
    </source>
</evidence>
<dbReference type="SUPFAM" id="SSF51735">
    <property type="entry name" value="NAD(P)-binding Rossmann-fold domains"/>
    <property type="match status" value="1"/>
</dbReference>
<dbReference type="InParanoid" id="A0A1V8SU56"/>
<dbReference type="EMBL" id="NAJO01000027">
    <property type="protein sequence ID" value="OQO02683.1"/>
    <property type="molecule type" value="Genomic_DNA"/>
</dbReference>
<protein>
    <recommendedName>
        <fullName evidence="1">CoA-binding domain-containing protein</fullName>
    </recommendedName>
</protein>